<evidence type="ECO:0000256" key="2">
    <source>
        <dbReference type="ARBA" id="ARBA00023295"/>
    </source>
</evidence>
<dbReference type="STRING" id="1330330.IX53_02715"/>
<dbReference type="SUPFAM" id="SSF51011">
    <property type="entry name" value="Glycosyl hydrolase domain"/>
    <property type="match status" value="1"/>
</dbReference>
<dbReference type="EMBL" id="CP011232">
    <property type="protein sequence ID" value="AKI96913.1"/>
    <property type="molecule type" value="Genomic_DNA"/>
</dbReference>
<gene>
    <name evidence="4" type="ORF">IX53_02715</name>
</gene>
<organism evidence="4 5">
    <name type="scientific">Kosmotoga pacifica</name>
    <dbReference type="NCBI Taxonomy" id="1330330"/>
    <lineage>
        <taxon>Bacteria</taxon>
        <taxon>Thermotogati</taxon>
        <taxon>Thermotogota</taxon>
        <taxon>Thermotogae</taxon>
        <taxon>Kosmotogales</taxon>
        <taxon>Kosmotogaceae</taxon>
        <taxon>Kosmotoga</taxon>
    </lineage>
</organism>
<dbReference type="CDD" id="cd11338">
    <property type="entry name" value="AmyAc_CMD"/>
    <property type="match status" value="1"/>
</dbReference>
<keyword evidence="2" id="KW-0326">Glycosidase</keyword>
<dbReference type="PATRIC" id="fig|1330330.3.peg.547"/>
<keyword evidence="1" id="KW-0378">Hydrolase</keyword>
<dbReference type="KEGG" id="kpf:IX53_02715"/>
<dbReference type="Pfam" id="PF00128">
    <property type="entry name" value="Alpha-amylase"/>
    <property type="match status" value="1"/>
</dbReference>
<dbReference type="PANTHER" id="PTHR10357:SF210">
    <property type="entry name" value="MALTODEXTRIN GLUCOSIDASE"/>
    <property type="match status" value="1"/>
</dbReference>
<dbReference type="PANTHER" id="PTHR10357">
    <property type="entry name" value="ALPHA-AMYLASE FAMILY MEMBER"/>
    <property type="match status" value="1"/>
</dbReference>
<name>A0A0G2ZDL5_9BACT</name>
<reference evidence="4 5" key="1">
    <citation type="submission" date="2015-04" db="EMBL/GenBank/DDBJ databases">
        <title>Complete Genome Sequence of Kosmotoga pacifica SLHLJ1.</title>
        <authorList>
            <person name="Jiang L.J."/>
            <person name="Shao Z.Z."/>
            <person name="Jebbar M."/>
        </authorList>
    </citation>
    <scope>NUCLEOTIDE SEQUENCE [LARGE SCALE GENOMIC DNA]</scope>
    <source>
        <strain evidence="4 5">SLHLJ1</strain>
    </source>
</reference>
<dbReference type="Gene3D" id="2.60.40.1180">
    <property type="entry name" value="Golgi alpha-mannosidase II"/>
    <property type="match status" value="1"/>
</dbReference>
<evidence type="ECO:0000259" key="3">
    <source>
        <dbReference type="SMART" id="SM00642"/>
    </source>
</evidence>
<dbReference type="Proteomes" id="UP000035159">
    <property type="component" value="Chromosome"/>
</dbReference>
<dbReference type="SMART" id="SM00642">
    <property type="entry name" value="Aamy"/>
    <property type="match status" value="1"/>
</dbReference>
<dbReference type="GO" id="GO:0005975">
    <property type="term" value="P:carbohydrate metabolic process"/>
    <property type="evidence" value="ECO:0007669"/>
    <property type="project" value="InterPro"/>
</dbReference>
<dbReference type="NCBIfam" id="NF041090">
    <property type="entry name" value="Cyc-maltodext_AglB"/>
    <property type="match status" value="1"/>
</dbReference>
<dbReference type="GO" id="GO:0016798">
    <property type="term" value="F:hydrolase activity, acting on glycosyl bonds"/>
    <property type="evidence" value="ECO:0007669"/>
    <property type="project" value="UniProtKB-KW"/>
</dbReference>
<accession>A0A0G2ZDL5</accession>
<dbReference type="AlphaFoldDB" id="A0A0G2ZDL5"/>
<keyword evidence="5" id="KW-1185">Reference proteome</keyword>
<dbReference type="Gene3D" id="3.20.20.80">
    <property type="entry name" value="Glycosidases"/>
    <property type="match status" value="1"/>
</dbReference>
<evidence type="ECO:0000313" key="5">
    <source>
        <dbReference type="Proteomes" id="UP000035159"/>
    </source>
</evidence>
<feature type="domain" description="Glycosyl hydrolase family 13 catalytic" evidence="3">
    <location>
        <begin position="11"/>
        <end position="395"/>
    </location>
</feature>
<dbReference type="InterPro" id="IPR013780">
    <property type="entry name" value="Glyco_hydro_b"/>
</dbReference>
<evidence type="ECO:0000313" key="4">
    <source>
        <dbReference type="EMBL" id="AKI96913.1"/>
    </source>
</evidence>
<protein>
    <recommendedName>
        <fullName evidence="3">Glycosyl hydrolase family 13 catalytic domain-containing protein</fullName>
    </recommendedName>
</protein>
<dbReference type="Pfam" id="PF16657">
    <property type="entry name" value="Malt_amylase_C"/>
    <property type="match status" value="1"/>
</dbReference>
<dbReference type="InterPro" id="IPR006047">
    <property type="entry name" value="GH13_cat_dom"/>
</dbReference>
<dbReference type="SUPFAM" id="SSF51445">
    <property type="entry name" value="(Trans)glycosidases"/>
    <property type="match status" value="1"/>
</dbReference>
<proteinExistence type="predicted"/>
<dbReference type="OrthoDB" id="9800174at2"/>
<dbReference type="InterPro" id="IPR017853">
    <property type="entry name" value="GH"/>
</dbReference>
<dbReference type="InterPro" id="IPR032091">
    <property type="entry name" value="Malt_amylase-like_C"/>
</dbReference>
<dbReference type="InterPro" id="IPR053506">
    <property type="entry name" value="Cyclomaltodextrinase"/>
</dbReference>
<evidence type="ECO:0000256" key="1">
    <source>
        <dbReference type="ARBA" id="ARBA00022801"/>
    </source>
</evidence>
<sequence>MGTWKRSIVYQIFPDRFKIGEGKTVFEKEKKGLYSLPEQRVKEWQIKPERSKDGSHQYVFWGGDLRGIIEELEYIATLGTGMIYLTPIFLARSNHKYDTIDYFKIDPAFGTLEDFRELCDRAHDMGMKIIIDGVFNHIGEASKWFNKLKLFGDNTGAYNDPDSEFRDFFYFNGNNYRGWMNAKTLPELHLENSSLQEILFKGEDSVIKYWLRQGADGWRLDCAFDLGYEFNRMIVDEARKVKEDALIIGEVWNYPKGWNTDAGLDGLMNYFFRTIIFDLVRRELEPHIAGRILEKTVEDCGIDYLNTCWNILSSHDVPRLSSEFEDEKDIRLAIGLQYTLPGVPMIYYGEELEMEGGIDPENRGAMEWDKLQKNPPRKTFYERLGKIWKSHRAIREGGFEVLSTSSNGVLAFKRHTENIDELVVVAFNFQLEECNVNVYLNEGTFMNGTPMVDLLTDERFSTHTGKISVKIPGRGFVLLRPEISRNMLKYTPYKRI</sequence>
<dbReference type="RefSeq" id="WP_047754048.1">
    <property type="nucleotide sequence ID" value="NZ_CAJUHA010000019.1"/>
</dbReference>